<evidence type="ECO:0000259" key="3">
    <source>
        <dbReference type="Pfam" id="PF13828"/>
    </source>
</evidence>
<comment type="caution">
    <text evidence="4">The sequence shown here is derived from an EMBL/GenBank/DDBJ whole genome shotgun (WGS) entry which is preliminary data.</text>
</comment>
<protein>
    <recommendedName>
        <fullName evidence="3">DUF4190 domain-containing protein</fullName>
    </recommendedName>
</protein>
<keyword evidence="2" id="KW-0472">Membrane</keyword>
<keyword evidence="2" id="KW-0812">Transmembrane</keyword>
<name>A0ABQ4HTP1_9ACTN</name>
<evidence type="ECO:0000313" key="5">
    <source>
        <dbReference type="Proteomes" id="UP000647017"/>
    </source>
</evidence>
<feature type="domain" description="DUF4190" evidence="3">
    <location>
        <begin position="107"/>
        <end position="166"/>
    </location>
</feature>
<dbReference type="InterPro" id="IPR025241">
    <property type="entry name" value="DUF4190"/>
</dbReference>
<proteinExistence type="predicted"/>
<feature type="region of interest" description="Disordered" evidence="1">
    <location>
        <begin position="1"/>
        <end position="61"/>
    </location>
</feature>
<feature type="transmembrane region" description="Helical" evidence="2">
    <location>
        <begin position="152"/>
        <end position="180"/>
    </location>
</feature>
<evidence type="ECO:0000256" key="1">
    <source>
        <dbReference type="SAM" id="MobiDB-lite"/>
    </source>
</evidence>
<keyword evidence="2" id="KW-1133">Transmembrane helix</keyword>
<dbReference type="EMBL" id="BOOZ01000010">
    <property type="protein sequence ID" value="GIJ08998.1"/>
    <property type="molecule type" value="Genomic_DNA"/>
</dbReference>
<evidence type="ECO:0000256" key="2">
    <source>
        <dbReference type="SAM" id="Phobius"/>
    </source>
</evidence>
<dbReference type="RefSeq" id="WP_204005402.1">
    <property type="nucleotide sequence ID" value="NZ_BOOZ01000010.1"/>
</dbReference>
<reference evidence="4 5" key="1">
    <citation type="submission" date="2021-01" db="EMBL/GenBank/DDBJ databases">
        <title>Whole genome shotgun sequence of Verrucosispora andamanensis NBRC 109075.</title>
        <authorList>
            <person name="Komaki H."/>
            <person name="Tamura T."/>
        </authorList>
    </citation>
    <scope>NUCLEOTIDE SEQUENCE [LARGE SCALE GENOMIC DNA]</scope>
    <source>
        <strain evidence="4 5">NBRC 109075</strain>
    </source>
</reference>
<feature type="compositionally biased region" description="Pro residues" evidence="1">
    <location>
        <begin position="20"/>
        <end position="40"/>
    </location>
</feature>
<gene>
    <name evidence="4" type="ORF">Van01_22120</name>
</gene>
<dbReference type="Pfam" id="PF13828">
    <property type="entry name" value="DUF4190"/>
    <property type="match status" value="1"/>
</dbReference>
<organism evidence="4 5">
    <name type="scientific">Micromonospora andamanensis</name>
    <dbReference type="NCBI Taxonomy" id="1287068"/>
    <lineage>
        <taxon>Bacteria</taxon>
        <taxon>Bacillati</taxon>
        <taxon>Actinomycetota</taxon>
        <taxon>Actinomycetes</taxon>
        <taxon>Micromonosporales</taxon>
        <taxon>Micromonosporaceae</taxon>
        <taxon>Micromonospora</taxon>
    </lineage>
</organism>
<sequence>MTQPPQAGGWPEPASTGQPSGPPADPTLPVHPQPPIPPQPSGYDPYQPVADSYAGMKSDPAAAPYPPAGYPPAGYPPAQPPGYPQAPPGYGYPPPGYGYPQQKTNSMAIVALVLSLIGVGSCITAPIGAIMGHVAMRQIRETGESGEGMAKAAIIVGWILTGLLALVIIGYAVAIAFAIANSSSTT</sequence>
<evidence type="ECO:0000313" key="4">
    <source>
        <dbReference type="EMBL" id="GIJ08998.1"/>
    </source>
</evidence>
<accession>A0ABQ4HTP1</accession>
<keyword evidence="5" id="KW-1185">Reference proteome</keyword>
<feature type="transmembrane region" description="Helical" evidence="2">
    <location>
        <begin position="107"/>
        <end position="131"/>
    </location>
</feature>
<dbReference type="Proteomes" id="UP000647017">
    <property type="component" value="Unassembled WGS sequence"/>
</dbReference>